<dbReference type="Pfam" id="PF05065">
    <property type="entry name" value="Phage_capsid"/>
    <property type="match status" value="1"/>
</dbReference>
<proteinExistence type="predicted"/>
<evidence type="ECO:0000259" key="2">
    <source>
        <dbReference type="Pfam" id="PF05065"/>
    </source>
</evidence>
<sequence length="299" mass="31458">MTVTAPTKTTDFSGYLQPHMAQAFFDEAAKRSVVQQLARKVPLGISGETVPIVTSKPTAGWVAEAGEKPVTKGEVGLLKMEPKKIAAIAVVSAEVVRANPANYVNMFKTDIAEAFAVAFDAAVLHGTSSPFAHNLDETKKAVELGTADAAHGGIYGDANTAIQLMVAEGKKLTGWAFDSTAEPLLNGSYDTTGRPLLAEPVYSDNALASARLLGRPAFVGDGVATSDRKSVVGYGGDWSKIVWGQVGGITYSVSTEATVKLNGEIIPLWQNNLVGILAEAEYGCLITDPEQFVKLTNAA</sequence>
<accession>A0A7K0J5U9</accession>
<comment type="caution">
    <text evidence="3">The sequence shown here is derived from an EMBL/GenBank/DDBJ whole genome shotgun (WGS) entry which is preliminary data.</text>
</comment>
<dbReference type="Gene3D" id="3.30.2400.10">
    <property type="entry name" value="Major capsid protein gp5"/>
    <property type="match status" value="1"/>
</dbReference>
<dbReference type="RefSeq" id="WP_154562414.1">
    <property type="nucleotide sequence ID" value="NZ_VUMG01000002.1"/>
</dbReference>
<dbReference type="NCBIfam" id="TIGR01554">
    <property type="entry name" value="major_cap_HK97"/>
    <property type="match status" value="1"/>
</dbReference>
<comment type="subcellular location">
    <subcellularLocation>
        <location evidence="1">Virion</location>
    </subcellularLocation>
</comment>
<dbReference type="EMBL" id="VUMG01000002">
    <property type="protein sequence ID" value="MSS45297.1"/>
    <property type="molecule type" value="Genomic_DNA"/>
</dbReference>
<dbReference type="InterPro" id="IPR024455">
    <property type="entry name" value="Phage_capsid"/>
</dbReference>
<gene>
    <name evidence="3" type="ORF">FYJ43_04395</name>
</gene>
<dbReference type="Proteomes" id="UP000466104">
    <property type="component" value="Unassembled WGS sequence"/>
</dbReference>
<dbReference type="AlphaFoldDB" id="A0A7K0J5U9"/>
<protein>
    <submittedName>
        <fullName evidence="3">Phage major capsid protein</fullName>
    </submittedName>
</protein>
<evidence type="ECO:0000313" key="3">
    <source>
        <dbReference type="EMBL" id="MSS45297.1"/>
    </source>
</evidence>
<evidence type="ECO:0000313" key="4">
    <source>
        <dbReference type="Proteomes" id="UP000466104"/>
    </source>
</evidence>
<organism evidence="3 4">
    <name type="scientific">Cutibacterium porci</name>
    <dbReference type="NCBI Taxonomy" id="2605781"/>
    <lineage>
        <taxon>Bacteria</taxon>
        <taxon>Bacillati</taxon>
        <taxon>Actinomycetota</taxon>
        <taxon>Actinomycetes</taxon>
        <taxon>Propionibacteriales</taxon>
        <taxon>Propionibacteriaceae</taxon>
        <taxon>Cutibacterium</taxon>
    </lineage>
</organism>
<dbReference type="SUPFAM" id="SSF56563">
    <property type="entry name" value="Major capsid protein gp5"/>
    <property type="match status" value="1"/>
</dbReference>
<dbReference type="InterPro" id="IPR054612">
    <property type="entry name" value="Phage_capsid-like_C"/>
</dbReference>
<name>A0A7K0J5U9_9ACTN</name>
<keyword evidence="4" id="KW-1185">Reference proteome</keyword>
<feature type="domain" description="Phage capsid-like C-terminal" evidence="2">
    <location>
        <begin position="16"/>
        <end position="296"/>
    </location>
</feature>
<evidence type="ECO:0000256" key="1">
    <source>
        <dbReference type="ARBA" id="ARBA00004328"/>
    </source>
</evidence>
<reference evidence="3 4" key="1">
    <citation type="submission" date="2019-08" db="EMBL/GenBank/DDBJ databases">
        <title>In-depth cultivation of the pig gut microbiome towards novel bacterial diversity and tailored functional studies.</title>
        <authorList>
            <person name="Wylensek D."/>
            <person name="Hitch T.C.A."/>
            <person name="Clavel T."/>
        </authorList>
    </citation>
    <scope>NUCLEOTIDE SEQUENCE [LARGE SCALE GENOMIC DNA]</scope>
    <source>
        <strain evidence="3 4">WCA-380-WT-3A</strain>
    </source>
</reference>